<dbReference type="PRINTS" id="PR00723">
    <property type="entry name" value="SUBTILISIN"/>
</dbReference>
<dbReference type="Proteomes" id="UP000234206">
    <property type="component" value="Unassembled WGS sequence"/>
</dbReference>
<dbReference type="InterPro" id="IPR010259">
    <property type="entry name" value="S8pro/Inhibitor_I9"/>
</dbReference>
<evidence type="ECO:0000313" key="17">
    <source>
        <dbReference type="EMBL" id="PKZ40898.1"/>
    </source>
</evidence>
<gene>
    <name evidence="17" type="ORF">CYJ76_10555</name>
</gene>
<keyword evidence="5 12" id="KW-0732">Signal</keyword>
<dbReference type="RefSeq" id="WP_101850056.1">
    <property type="nucleotide sequence ID" value="NZ_PKIZ01000024.1"/>
</dbReference>
<dbReference type="InterPro" id="IPR023828">
    <property type="entry name" value="Peptidase_S8_Ser-AS"/>
</dbReference>
<dbReference type="InterPro" id="IPR000209">
    <property type="entry name" value="Peptidase_S8/S53_dom"/>
</dbReference>
<dbReference type="PROSITE" id="PS00136">
    <property type="entry name" value="SUBTILASE_ASP"/>
    <property type="match status" value="1"/>
</dbReference>
<feature type="signal peptide" evidence="12">
    <location>
        <begin position="1"/>
        <end position="30"/>
    </location>
</feature>
<feature type="domain" description="Peptidase S8/S53" evidence="13">
    <location>
        <begin position="190"/>
        <end position="638"/>
    </location>
</feature>
<dbReference type="InterPro" id="IPR041469">
    <property type="entry name" value="Subtilisin-like_FN3"/>
</dbReference>
<dbReference type="Gene3D" id="3.40.50.12090">
    <property type="match status" value="2"/>
</dbReference>
<dbReference type="SUPFAM" id="SSF52743">
    <property type="entry name" value="Subtilisin-like"/>
    <property type="match status" value="1"/>
</dbReference>
<dbReference type="InterPro" id="IPR046450">
    <property type="entry name" value="PA_dom_sf"/>
</dbReference>
<dbReference type="Gene3D" id="3.40.50.200">
    <property type="entry name" value="Peptidase S8/S53 domain"/>
    <property type="match status" value="1"/>
</dbReference>
<accession>A0A2I1P8E5</accession>
<evidence type="ECO:0000259" key="15">
    <source>
        <dbReference type="Pfam" id="PF05922"/>
    </source>
</evidence>
<dbReference type="PROSITE" id="PS00138">
    <property type="entry name" value="SUBTILASE_SER"/>
    <property type="match status" value="1"/>
</dbReference>
<sequence length="1313" mass="135802">MATHRTLSRALTAPAMAIALAGLVVPATMAAPADRTPSEAEVLAVTEGAARDAAAQQEFTDGAYVVTFRDQPTIAYDGHLAGLAATSPAKGASLNRASAAVKRYESHLVQRQDAALASVGSPKPVVRYTTALSGVGVHLTGEQAAQLARSADVLGVTPAETLQPTTSESPEFLGLTGPNGVWAQQGGLQGEGVVVGVIDSGISYHNPSFSPEGIQAPPADWKGACKTEAAQDFPADACNNKLIGARFYVDGFGRSRIADHESLSPLDVGGHGSHTASTAAGNSGVKAMVNGQEHGVISGMAPKAHVAAYKVCWDEKDGDGGCNTMDSVKAIDDAVADGVDVINYSISGTSSNYVDPVEIAFMNAAAHGIFVAASSGNSGPKASTTNHPSPWLTTVAASTHRVSENTVVTGDGKRYIGASITKALPSSPLVLAEDVAAAGADPAKAALCFPGTLDPAKVAGKIVVCDRGENARTEKSDVVAKAGGVGMVLVNTSDSSLDTDAHVIPTVHLSHTHRDAIRAYAQQEGATAEMLETNEGSTTQVPEIAGFSSRGPSLGGEGDILKPDVSAPGVGVLAAYATPERGADVWNYSSGTSMSSPHIAGLAALVKQANPEWSPMAVKSAIMTTARDHASAASNDPFATGAGFVEPRKMLSPGLVYDAGEQDWWDFLAGQGVTRGGKPVSDNPIDASDLNQASIAVGQLLGQKTVTRTVTNTTGKATTWTAKVSGVDGVQTTVSPSTVSLKPGESAEVKITFKNLTLAKDAWAKGSLTWSAAGQNDVRSPIAVRAGELKAPSLVKGKSTDEELTIPMTAGRDRDVNLSTRGLVPAVEVRGEVGMPSNRNELVVDDPNNLRWDFAGPRYGSLWTEIIPDDPSVDLDLFVTYKGTSLKVGQAATAGAAERILIPTLLLQDDYTVHVQAYDLKGATKTGVTLRSFVLPEKGDAGNLTFANPFSLKAGVEQKIPGKISVDDTSKAWFGKVTTTDVGRSYPMLGETYVLLEPGQEETPEPSLRRLEGRDRYATAAEVAKEFGTSETVYMASGQGFADAMSSTAAAGSGMVRTQSMPDEDGKEVPVLLTRQDRIPAQTTEALKALGAKRVILVGGETAVSAKVADELEASGLSVERISGANRYETSANVAKDFGTGVDTLYVASGDDKAFADALAGSALAGSKDVPVLLTRGDKVLPVTRNAVRSLAPKKVVVLGGDDVVSQKVADELGATERLAGPNRYATAVEVAKQFPAGYDFTAVATGADYPDALTGGALAAKEGGPLLLTRPDRLLKVVGDHVAAHPTQTVVLGSTAAVSQDVEDALKDLLGL</sequence>
<feature type="chain" id="PRO_5014151699" evidence="12">
    <location>
        <begin position="31"/>
        <end position="1313"/>
    </location>
</feature>
<evidence type="ECO:0000256" key="11">
    <source>
        <dbReference type="RuleBase" id="RU003355"/>
    </source>
</evidence>
<dbReference type="OrthoDB" id="614750at2"/>
<dbReference type="InterPro" id="IPR003137">
    <property type="entry name" value="PA_domain"/>
</dbReference>
<organism evidence="17 18">
    <name type="scientific">Kytococcus schroeteri</name>
    <dbReference type="NCBI Taxonomy" id="138300"/>
    <lineage>
        <taxon>Bacteria</taxon>
        <taxon>Bacillati</taxon>
        <taxon>Actinomycetota</taxon>
        <taxon>Actinomycetes</taxon>
        <taxon>Micrococcales</taxon>
        <taxon>Kytococcaceae</taxon>
        <taxon>Kytococcus</taxon>
    </lineage>
</organism>
<keyword evidence="6 10" id="KW-0378">Hydrolase</keyword>
<dbReference type="Pfam" id="PF02225">
    <property type="entry name" value="PA"/>
    <property type="match status" value="1"/>
</dbReference>
<dbReference type="Pfam" id="PF00082">
    <property type="entry name" value="Peptidase_S8"/>
    <property type="match status" value="1"/>
</dbReference>
<comment type="subcellular location">
    <subcellularLocation>
        <location evidence="1">Secreted</location>
    </subcellularLocation>
</comment>
<dbReference type="InterPro" id="IPR045051">
    <property type="entry name" value="SBT"/>
</dbReference>
<dbReference type="Gene3D" id="3.50.30.30">
    <property type="match status" value="1"/>
</dbReference>
<keyword evidence="18" id="KW-1185">Reference proteome</keyword>
<feature type="domain" description="Inhibitor I9" evidence="15">
    <location>
        <begin position="64"/>
        <end position="162"/>
    </location>
</feature>
<keyword evidence="7 10" id="KW-0720">Serine protease</keyword>
<reference evidence="17 18" key="1">
    <citation type="submission" date="2017-12" db="EMBL/GenBank/DDBJ databases">
        <title>Phylogenetic diversity of female urinary microbiome.</title>
        <authorList>
            <person name="Thomas-White K."/>
            <person name="Wolfe A.J."/>
        </authorList>
    </citation>
    <scope>NUCLEOTIDE SEQUENCE [LARGE SCALE GENOMIC DNA]</scope>
    <source>
        <strain evidence="17 18">UMB1298</strain>
    </source>
</reference>
<dbReference type="InterPro" id="IPR034197">
    <property type="entry name" value="Peptidases_S8_3"/>
</dbReference>
<dbReference type="EMBL" id="PKIZ01000024">
    <property type="protein sequence ID" value="PKZ40898.1"/>
    <property type="molecule type" value="Genomic_DNA"/>
</dbReference>
<evidence type="ECO:0000313" key="18">
    <source>
        <dbReference type="Proteomes" id="UP000234206"/>
    </source>
</evidence>
<dbReference type="Pfam" id="PF04122">
    <property type="entry name" value="CW_binding_2"/>
    <property type="match status" value="3"/>
</dbReference>
<dbReference type="Pfam" id="PF05922">
    <property type="entry name" value="Inhibitor_I9"/>
    <property type="match status" value="1"/>
</dbReference>
<feature type="domain" description="PA" evidence="14">
    <location>
        <begin position="444"/>
        <end position="516"/>
    </location>
</feature>
<dbReference type="PANTHER" id="PTHR10795">
    <property type="entry name" value="PROPROTEIN CONVERTASE SUBTILISIN/KEXIN"/>
    <property type="match status" value="1"/>
</dbReference>
<dbReference type="Gene3D" id="2.60.40.2310">
    <property type="match status" value="1"/>
</dbReference>
<dbReference type="InterPro" id="IPR036852">
    <property type="entry name" value="Peptidase_S8/S53_dom_sf"/>
</dbReference>
<dbReference type="GO" id="GO:0005576">
    <property type="term" value="C:extracellular region"/>
    <property type="evidence" value="ECO:0007669"/>
    <property type="project" value="UniProtKB-SubCell"/>
</dbReference>
<dbReference type="PROSITE" id="PS51892">
    <property type="entry name" value="SUBTILASE"/>
    <property type="match status" value="1"/>
</dbReference>
<evidence type="ECO:0000256" key="2">
    <source>
        <dbReference type="ARBA" id="ARBA00011073"/>
    </source>
</evidence>
<feature type="active site" description="Charge relay system" evidence="9 10">
    <location>
        <position position="593"/>
    </location>
</feature>
<evidence type="ECO:0000259" key="16">
    <source>
        <dbReference type="Pfam" id="PF17766"/>
    </source>
</evidence>
<dbReference type="InterPro" id="IPR015500">
    <property type="entry name" value="Peptidase_S8_subtilisin-rel"/>
</dbReference>
<evidence type="ECO:0000256" key="5">
    <source>
        <dbReference type="ARBA" id="ARBA00022729"/>
    </source>
</evidence>
<keyword evidence="8" id="KW-0325">Glycoprotein</keyword>
<feature type="domain" description="Subtilisin-like protease fibronectin type-III" evidence="16">
    <location>
        <begin position="689"/>
        <end position="784"/>
    </location>
</feature>
<evidence type="ECO:0000256" key="4">
    <source>
        <dbReference type="ARBA" id="ARBA00022670"/>
    </source>
</evidence>
<name>A0A2I1P8E5_9MICO</name>
<evidence type="ECO:0000259" key="13">
    <source>
        <dbReference type="Pfam" id="PF00082"/>
    </source>
</evidence>
<protein>
    <submittedName>
        <fullName evidence="17">Peptidase</fullName>
    </submittedName>
</protein>
<evidence type="ECO:0000256" key="3">
    <source>
        <dbReference type="ARBA" id="ARBA00022525"/>
    </source>
</evidence>
<evidence type="ECO:0000256" key="10">
    <source>
        <dbReference type="PROSITE-ProRule" id="PRU01240"/>
    </source>
</evidence>
<keyword evidence="3" id="KW-0964">Secreted</keyword>
<evidence type="ECO:0000256" key="1">
    <source>
        <dbReference type="ARBA" id="ARBA00004613"/>
    </source>
</evidence>
<dbReference type="GO" id="GO:0006508">
    <property type="term" value="P:proteolysis"/>
    <property type="evidence" value="ECO:0007669"/>
    <property type="project" value="UniProtKB-KW"/>
</dbReference>
<comment type="similarity">
    <text evidence="2 10 11">Belongs to the peptidase S8 family.</text>
</comment>
<proteinExistence type="inferred from homology"/>
<dbReference type="SUPFAM" id="SSF52025">
    <property type="entry name" value="PA domain"/>
    <property type="match status" value="1"/>
</dbReference>
<evidence type="ECO:0000256" key="9">
    <source>
        <dbReference type="PIRSR" id="PIRSR615500-1"/>
    </source>
</evidence>
<evidence type="ECO:0000256" key="7">
    <source>
        <dbReference type="ARBA" id="ARBA00022825"/>
    </source>
</evidence>
<dbReference type="InterPro" id="IPR007253">
    <property type="entry name" value="Cell_wall-bd_2"/>
</dbReference>
<keyword evidence="4 10" id="KW-0645">Protease</keyword>
<comment type="caution">
    <text evidence="17">The sequence shown here is derived from an EMBL/GenBank/DDBJ whole genome shotgun (WGS) entry which is preliminary data.</text>
</comment>
<dbReference type="GO" id="GO:0004252">
    <property type="term" value="F:serine-type endopeptidase activity"/>
    <property type="evidence" value="ECO:0007669"/>
    <property type="project" value="UniProtKB-UniRule"/>
</dbReference>
<feature type="active site" description="Charge relay system" evidence="9 10">
    <location>
        <position position="199"/>
    </location>
</feature>
<dbReference type="CDD" id="cd02120">
    <property type="entry name" value="PA_subtilisin_like"/>
    <property type="match status" value="1"/>
</dbReference>
<feature type="active site" description="Charge relay system" evidence="9 10">
    <location>
        <position position="271"/>
    </location>
</feature>
<dbReference type="InterPro" id="IPR023827">
    <property type="entry name" value="Peptidase_S8_Asp-AS"/>
</dbReference>
<evidence type="ECO:0000256" key="6">
    <source>
        <dbReference type="ARBA" id="ARBA00022801"/>
    </source>
</evidence>
<dbReference type="CDD" id="cd04852">
    <property type="entry name" value="Peptidases_S8_3"/>
    <property type="match status" value="1"/>
</dbReference>
<dbReference type="Pfam" id="PF17766">
    <property type="entry name" value="fn3_6"/>
    <property type="match status" value="1"/>
</dbReference>
<evidence type="ECO:0000256" key="12">
    <source>
        <dbReference type="SAM" id="SignalP"/>
    </source>
</evidence>
<evidence type="ECO:0000259" key="14">
    <source>
        <dbReference type="Pfam" id="PF02225"/>
    </source>
</evidence>
<evidence type="ECO:0000256" key="8">
    <source>
        <dbReference type="ARBA" id="ARBA00023180"/>
    </source>
</evidence>